<name>A0ABR4QAW3_9CEST</name>
<comment type="caution">
    <text evidence="2">The sequence shown here is derived from an EMBL/GenBank/DDBJ whole genome shotgun (WGS) entry which is preliminary data.</text>
</comment>
<evidence type="ECO:0000313" key="3">
    <source>
        <dbReference type="Proteomes" id="UP001651158"/>
    </source>
</evidence>
<reference evidence="2 3" key="1">
    <citation type="journal article" date="2022" name="Front. Cell. Infect. Microbiol.">
        <title>The Genomes of Two Strains of Taenia crassiceps the Animal Model for the Study of Human Cysticercosis.</title>
        <authorList>
            <person name="Bobes R.J."/>
            <person name="Estrada K."/>
            <person name="Rios-Valencia D.G."/>
            <person name="Calderon-Gallegos A."/>
            <person name="de la Torre P."/>
            <person name="Carrero J.C."/>
            <person name="Sanchez-Flores A."/>
            <person name="Laclette J.P."/>
        </authorList>
    </citation>
    <scope>NUCLEOTIDE SEQUENCE [LARGE SCALE GENOMIC DNA]</scope>
    <source>
        <strain evidence="2">WFUcys</strain>
    </source>
</reference>
<evidence type="ECO:0000256" key="1">
    <source>
        <dbReference type="SAM" id="MobiDB-lite"/>
    </source>
</evidence>
<accession>A0ABR4QAW3</accession>
<sequence length="137" mass="15865">MRVTTLRPFKWGPPTWQRDATHLGLQVGLKRKEGQHDTSYVCKYEIVTLRYTKETTGGRCNERLIKHADKITGEGRKHIRYRGVQAGGPTDTLLLKHTRQTRKQHPTPPTRESFKLSSEDVNWPKCEEGRCRSNQLP</sequence>
<feature type="region of interest" description="Disordered" evidence="1">
    <location>
        <begin position="98"/>
        <end position="119"/>
    </location>
</feature>
<gene>
    <name evidence="2" type="ORF">TcWFU_002846</name>
</gene>
<keyword evidence="3" id="KW-1185">Reference proteome</keyword>
<dbReference type="EMBL" id="JAKROA010000005">
    <property type="protein sequence ID" value="KAL5106682.1"/>
    <property type="molecule type" value="Genomic_DNA"/>
</dbReference>
<organism evidence="2 3">
    <name type="scientific">Taenia crassiceps</name>
    <dbReference type="NCBI Taxonomy" id="6207"/>
    <lineage>
        <taxon>Eukaryota</taxon>
        <taxon>Metazoa</taxon>
        <taxon>Spiralia</taxon>
        <taxon>Lophotrochozoa</taxon>
        <taxon>Platyhelminthes</taxon>
        <taxon>Cestoda</taxon>
        <taxon>Eucestoda</taxon>
        <taxon>Cyclophyllidea</taxon>
        <taxon>Taeniidae</taxon>
        <taxon>Taenia</taxon>
    </lineage>
</organism>
<proteinExistence type="predicted"/>
<evidence type="ECO:0000313" key="2">
    <source>
        <dbReference type="EMBL" id="KAL5106682.1"/>
    </source>
</evidence>
<dbReference type="Proteomes" id="UP001651158">
    <property type="component" value="Unassembled WGS sequence"/>
</dbReference>
<protein>
    <submittedName>
        <fullName evidence="2">Uncharacterized protein</fullName>
    </submittedName>
</protein>